<dbReference type="InterPro" id="IPR052158">
    <property type="entry name" value="INH-QAR"/>
</dbReference>
<dbReference type="EMBL" id="JANIGP010000001">
    <property type="protein sequence ID" value="MCY0106797.1"/>
    <property type="molecule type" value="Genomic_DNA"/>
</dbReference>
<dbReference type="SUPFAM" id="SSF52317">
    <property type="entry name" value="Class I glutamine amidotransferase-like"/>
    <property type="match status" value="1"/>
</dbReference>
<dbReference type="InterPro" id="IPR002818">
    <property type="entry name" value="DJ-1/PfpI"/>
</dbReference>
<dbReference type="PANTHER" id="PTHR43130">
    <property type="entry name" value="ARAC-FAMILY TRANSCRIPTIONAL REGULATOR"/>
    <property type="match status" value="1"/>
</dbReference>
<feature type="domain" description="DJ-1/PfpI" evidence="1">
    <location>
        <begin position="9"/>
        <end position="185"/>
    </location>
</feature>
<accession>A0ABT3YN32</accession>
<sequence length="248" mass="26703">MPAPGHYLIAIAIYDGVDLLDISAPYELFNWMKLVEPQTNTSAPRRSVRLISLDGPSITTRDGMTIGGDLPVFDQHSDDIDLLWIPGGEPSDLQRLMKDPRRMTWLFQQGGAAQYCASVCEGALLAAAAGLLDGYNATTHWAFIACLKLFTRVNVVDGYPRYIVDRQRITGGGISSGLDEALAIIALIAGELVAQKVQLNIQYNPRPPFTSGDPSVAKPPVYTPGAGRTCDSALAETIALVLKRTGSS</sequence>
<dbReference type="CDD" id="cd03139">
    <property type="entry name" value="GATase1_PfpI_2"/>
    <property type="match status" value="1"/>
</dbReference>
<dbReference type="Gene3D" id="3.40.50.880">
    <property type="match status" value="1"/>
</dbReference>
<proteinExistence type="predicted"/>
<evidence type="ECO:0000313" key="2">
    <source>
        <dbReference type="EMBL" id="MCY0106797.1"/>
    </source>
</evidence>
<gene>
    <name evidence="2" type="ORF">NQF78_00600</name>
</gene>
<dbReference type="InterPro" id="IPR029062">
    <property type="entry name" value="Class_I_gatase-like"/>
</dbReference>
<protein>
    <submittedName>
        <fullName evidence="2">DJ-1/PfpI family protein</fullName>
    </submittedName>
</protein>
<dbReference type="Pfam" id="PF01965">
    <property type="entry name" value="DJ-1_PfpI"/>
    <property type="match status" value="1"/>
</dbReference>
<evidence type="ECO:0000259" key="1">
    <source>
        <dbReference type="Pfam" id="PF01965"/>
    </source>
</evidence>
<dbReference type="RefSeq" id="WP_267794741.1">
    <property type="nucleotide sequence ID" value="NZ_JANIGP010000001.1"/>
</dbReference>
<keyword evidence="3" id="KW-1185">Reference proteome</keyword>
<dbReference type="Proteomes" id="UP001207830">
    <property type="component" value="Unassembled WGS sequence"/>
</dbReference>
<name>A0ABT3YN32_9PSED</name>
<organism evidence="2 3">
    <name type="scientific">Pseudomonas monsensis</name>
    <dbReference type="NCBI Taxonomy" id="2745509"/>
    <lineage>
        <taxon>Bacteria</taxon>
        <taxon>Pseudomonadati</taxon>
        <taxon>Pseudomonadota</taxon>
        <taxon>Gammaproteobacteria</taxon>
        <taxon>Pseudomonadales</taxon>
        <taxon>Pseudomonadaceae</taxon>
        <taxon>Pseudomonas</taxon>
    </lineage>
</organism>
<reference evidence="2 3" key="1">
    <citation type="submission" date="2022-07" db="EMBL/GenBank/DDBJ databases">
        <title>Characterization of plant growth promoting rhizobacteria (PGPR) for use as bioinoculants in agriculture.</title>
        <authorList>
            <person name="Hassen A.I."/>
            <person name="Pierneef R."/>
        </authorList>
    </citation>
    <scope>NUCLEOTIDE SEQUENCE [LARGE SCALE GENOMIC DNA]</scope>
    <source>
        <strain evidence="2 3">SARCC-3054</strain>
    </source>
</reference>
<evidence type="ECO:0000313" key="3">
    <source>
        <dbReference type="Proteomes" id="UP001207830"/>
    </source>
</evidence>
<dbReference type="PANTHER" id="PTHR43130:SF2">
    <property type="entry name" value="DJ-1_PFPI DOMAIN-CONTAINING PROTEIN"/>
    <property type="match status" value="1"/>
</dbReference>
<comment type="caution">
    <text evidence="2">The sequence shown here is derived from an EMBL/GenBank/DDBJ whole genome shotgun (WGS) entry which is preliminary data.</text>
</comment>